<comment type="caution">
    <text evidence="2">The sequence shown here is derived from an EMBL/GenBank/DDBJ whole genome shotgun (WGS) entry which is preliminary data.</text>
</comment>
<evidence type="ECO:0000313" key="3">
    <source>
        <dbReference type="Proteomes" id="UP000025756"/>
    </source>
</evidence>
<evidence type="ECO:0000313" key="2">
    <source>
        <dbReference type="EMBL" id="KCV31583.1"/>
    </source>
</evidence>
<protein>
    <submittedName>
        <fullName evidence="2">Uncharacterized protein</fullName>
    </submittedName>
</protein>
<name>A0ABR4R9U1_BORBO</name>
<reference evidence="2 3" key="1">
    <citation type="submission" date="2014-03" db="EMBL/GenBank/DDBJ databases">
        <title>Genome sequence of Bordetella bronchiseptica.</title>
        <authorList>
            <person name="Harvill E."/>
            <person name="Goodfield L.L."/>
            <person name="Ivanov Y.V."/>
            <person name="Meyer J.A."/>
            <person name="Muse S.J."/>
            <person name="Jacobs N."/>
            <person name="Bendor L."/>
            <person name="Smallridge W.E."/>
            <person name="Brinkac L.M."/>
            <person name="Sanka R."/>
            <person name="Kim M."/>
            <person name="Losada L."/>
        </authorList>
    </citation>
    <scope>NUCLEOTIDE SEQUENCE [LARGE SCALE GENOMIC DNA]</scope>
    <source>
        <strain evidence="2 3">00-P-2796</strain>
    </source>
</reference>
<keyword evidence="3" id="KW-1185">Reference proteome</keyword>
<feature type="region of interest" description="Disordered" evidence="1">
    <location>
        <begin position="1"/>
        <end position="20"/>
    </location>
</feature>
<dbReference type="Proteomes" id="UP000025756">
    <property type="component" value="Unassembled WGS sequence"/>
</dbReference>
<organism evidence="2 3">
    <name type="scientific">Bordetella bronchiseptica 00-P-2796</name>
    <dbReference type="NCBI Taxonomy" id="1331199"/>
    <lineage>
        <taxon>Bacteria</taxon>
        <taxon>Pseudomonadati</taxon>
        <taxon>Pseudomonadota</taxon>
        <taxon>Betaproteobacteria</taxon>
        <taxon>Burkholderiales</taxon>
        <taxon>Alcaligenaceae</taxon>
        <taxon>Bordetella</taxon>
    </lineage>
</organism>
<proteinExistence type="predicted"/>
<dbReference type="EMBL" id="JGWH01000160">
    <property type="protein sequence ID" value="KCV31583.1"/>
    <property type="molecule type" value="Genomic_DNA"/>
</dbReference>
<accession>A0ABR4R9U1</accession>
<sequence length="61" mass="6268">MFATALSDPGARTSGIGRAIATRPARLPARIVHEGFGGACAHRRASAARLGKTSVGTHSLR</sequence>
<gene>
    <name evidence="2" type="ORF">L490_3221</name>
</gene>
<evidence type="ECO:0000256" key="1">
    <source>
        <dbReference type="SAM" id="MobiDB-lite"/>
    </source>
</evidence>